<dbReference type="EMBL" id="JAGKQH010000001">
    <property type="protein sequence ID" value="KAG6606858.1"/>
    <property type="molecule type" value="Genomic_DNA"/>
</dbReference>
<keyword evidence="2" id="KW-0472">Membrane</keyword>
<dbReference type="PANTHER" id="PTHR34268">
    <property type="entry name" value="OS01G0321850 PROTEIN"/>
    <property type="match status" value="1"/>
</dbReference>
<dbReference type="Proteomes" id="UP000685013">
    <property type="component" value="Chromosome 1"/>
</dbReference>
<sequence>MMPILEIDAGEFFVKIAMFLLVQLLVYFILSESSDLFSKDQKLKSLSFKPARSVSIRRFLAALSDMPSGGELSPSSRVRTPSPIHREHSDDGGRF</sequence>
<feature type="compositionally biased region" description="Basic and acidic residues" evidence="1">
    <location>
        <begin position="84"/>
        <end position="95"/>
    </location>
</feature>
<feature type="region of interest" description="Disordered" evidence="1">
    <location>
        <begin position="65"/>
        <end position="95"/>
    </location>
</feature>
<evidence type="ECO:0000256" key="2">
    <source>
        <dbReference type="SAM" id="Phobius"/>
    </source>
</evidence>
<evidence type="ECO:0000256" key="1">
    <source>
        <dbReference type="SAM" id="MobiDB-lite"/>
    </source>
</evidence>
<feature type="transmembrane region" description="Helical" evidence="2">
    <location>
        <begin position="12"/>
        <end position="30"/>
    </location>
</feature>
<feature type="non-terminal residue" evidence="3">
    <location>
        <position position="1"/>
    </location>
</feature>
<name>A0AAV6P343_9ROSI</name>
<organism evidence="3 4">
    <name type="scientific">Cucurbita argyrosperma subsp. sororia</name>
    <dbReference type="NCBI Taxonomy" id="37648"/>
    <lineage>
        <taxon>Eukaryota</taxon>
        <taxon>Viridiplantae</taxon>
        <taxon>Streptophyta</taxon>
        <taxon>Embryophyta</taxon>
        <taxon>Tracheophyta</taxon>
        <taxon>Spermatophyta</taxon>
        <taxon>Magnoliopsida</taxon>
        <taxon>eudicotyledons</taxon>
        <taxon>Gunneridae</taxon>
        <taxon>Pentapetalae</taxon>
        <taxon>rosids</taxon>
        <taxon>fabids</taxon>
        <taxon>Cucurbitales</taxon>
        <taxon>Cucurbitaceae</taxon>
        <taxon>Cucurbiteae</taxon>
        <taxon>Cucurbita</taxon>
    </lineage>
</organism>
<comment type="caution">
    <text evidence="3">The sequence shown here is derived from an EMBL/GenBank/DDBJ whole genome shotgun (WGS) entry which is preliminary data.</text>
</comment>
<keyword evidence="2" id="KW-0812">Transmembrane</keyword>
<protein>
    <submittedName>
        <fullName evidence="3">Uncharacterized protein</fullName>
    </submittedName>
</protein>
<dbReference type="PANTHER" id="PTHR34268:SF8">
    <property type="entry name" value="FAE DOMAIN-CONTAINING PROTEIN"/>
    <property type="match status" value="1"/>
</dbReference>
<reference evidence="3 4" key="1">
    <citation type="journal article" date="2021" name="Hortic Res">
        <title>The domestication of Cucurbita argyrosperma as revealed by the genome of its wild relative.</title>
        <authorList>
            <person name="Barrera-Redondo J."/>
            <person name="Sanchez-de la Vega G."/>
            <person name="Aguirre-Liguori J.A."/>
            <person name="Castellanos-Morales G."/>
            <person name="Gutierrez-Guerrero Y.T."/>
            <person name="Aguirre-Dugua X."/>
            <person name="Aguirre-Planter E."/>
            <person name="Tenaillon M.I."/>
            <person name="Lira-Saade R."/>
            <person name="Eguiarte L.E."/>
        </authorList>
    </citation>
    <scope>NUCLEOTIDE SEQUENCE [LARGE SCALE GENOMIC DNA]</scope>
    <source>
        <strain evidence="3">JBR-2021</strain>
    </source>
</reference>
<evidence type="ECO:0000313" key="3">
    <source>
        <dbReference type="EMBL" id="KAG6606858.1"/>
    </source>
</evidence>
<accession>A0AAV6P343</accession>
<gene>
    <name evidence="3" type="ORF">SDJN03_00200</name>
</gene>
<keyword evidence="4" id="KW-1185">Reference proteome</keyword>
<dbReference type="AlphaFoldDB" id="A0AAV6P343"/>
<evidence type="ECO:0000313" key="4">
    <source>
        <dbReference type="Proteomes" id="UP000685013"/>
    </source>
</evidence>
<proteinExistence type="predicted"/>
<keyword evidence="2" id="KW-1133">Transmembrane helix</keyword>